<protein>
    <recommendedName>
        <fullName evidence="3">Phage protein</fullName>
    </recommendedName>
</protein>
<comment type="caution">
    <text evidence="1">The sequence shown here is derived from an EMBL/GenBank/DDBJ whole genome shotgun (WGS) entry which is preliminary data.</text>
</comment>
<keyword evidence="2" id="KW-1185">Reference proteome</keyword>
<gene>
    <name evidence="1" type="ORF">GBZ86_15010</name>
</gene>
<organism evidence="1 2">
    <name type="scientific">Clostridium tarantellae</name>
    <dbReference type="NCBI Taxonomy" id="39493"/>
    <lineage>
        <taxon>Bacteria</taxon>
        <taxon>Bacillati</taxon>
        <taxon>Bacillota</taxon>
        <taxon>Clostridia</taxon>
        <taxon>Eubacteriales</taxon>
        <taxon>Clostridiaceae</taxon>
        <taxon>Clostridium</taxon>
    </lineage>
</organism>
<dbReference type="OrthoDB" id="2454603at2"/>
<dbReference type="Proteomes" id="UP000430345">
    <property type="component" value="Unassembled WGS sequence"/>
</dbReference>
<proteinExistence type="predicted"/>
<name>A0A6I1MW36_9CLOT</name>
<evidence type="ECO:0008006" key="3">
    <source>
        <dbReference type="Google" id="ProtNLM"/>
    </source>
</evidence>
<sequence>MNKKILEALKDLKVPVLYGWYDESLNKTHITFFTFSEVPEDYSDDEYESIENYIQVDIWSKENVEGLKRKVKKAMKNKDFIYIDGRDQFETDTKLYHKALRFYIANAEE</sequence>
<evidence type="ECO:0000313" key="1">
    <source>
        <dbReference type="EMBL" id="MPQ45031.1"/>
    </source>
</evidence>
<dbReference type="RefSeq" id="WP_152891993.1">
    <property type="nucleotide sequence ID" value="NZ_WHJC01000405.1"/>
</dbReference>
<evidence type="ECO:0000313" key="2">
    <source>
        <dbReference type="Proteomes" id="UP000430345"/>
    </source>
</evidence>
<reference evidence="1 2" key="1">
    <citation type="submission" date="2019-10" db="EMBL/GenBank/DDBJ databases">
        <title>The Genome Sequence of Clostridium tarantellae Isolated from Fish Brain.</title>
        <authorList>
            <person name="Bano L."/>
            <person name="Kiel M."/>
            <person name="Sales G."/>
            <person name="Doxey A.C."/>
            <person name="Mansfield M.J."/>
            <person name="Schiavone M."/>
            <person name="Rossetto O."/>
            <person name="Pirazzini M."/>
            <person name="Dobrindt U."/>
            <person name="Montecucco C."/>
        </authorList>
    </citation>
    <scope>NUCLEOTIDE SEQUENCE [LARGE SCALE GENOMIC DNA]</scope>
    <source>
        <strain evidence="1 2">DSM 3997</strain>
    </source>
</reference>
<accession>A0A6I1MW36</accession>
<dbReference type="EMBL" id="WHJC01000405">
    <property type="protein sequence ID" value="MPQ45031.1"/>
    <property type="molecule type" value="Genomic_DNA"/>
</dbReference>
<dbReference type="AlphaFoldDB" id="A0A6I1MW36"/>